<sequence length="100" mass="11565">MPDVSRLPRPVAETWDWQLRAACRGQDSAVFFHPGNERGCHREERESRAKQVCARCPVLDRCREHALSVEESFGIWGGLTEVELRSLITQRRRAGRRHTP</sequence>
<keyword evidence="5 12" id="KW-0479">Metal-binding</keyword>
<evidence type="ECO:0000256" key="11">
    <source>
        <dbReference type="ARBA" id="ARBA00023163"/>
    </source>
</evidence>
<evidence type="ECO:0000313" key="15">
    <source>
        <dbReference type="Proteomes" id="UP000256269"/>
    </source>
</evidence>
<evidence type="ECO:0000256" key="12">
    <source>
        <dbReference type="HAMAP-Rule" id="MF_01479"/>
    </source>
</evidence>
<dbReference type="InterPro" id="IPR003482">
    <property type="entry name" value="Whib"/>
</dbReference>
<dbReference type="InterPro" id="IPR034768">
    <property type="entry name" value="4FE4S_WBL"/>
</dbReference>
<evidence type="ECO:0000256" key="1">
    <source>
        <dbReference type="ARBA" id="ARBA00004496"/>
    </source>
</evidence>
<keyword evidence="10 12" id="KW-1015">Disulfide bond</keyword>
<dbReference type="GO" id="GO:0005737">
    <property type="term" value="C:cytoplasm"/>
    <property type="evidence" value="ECO:0007669"/>
    <property type="project" value="UniProtKB-SubCell"/>
</dbReference>
<feature type="domain" description="4Fe-4S Wbl-type" evidence="13">
    <location>
        <begin position="22"/>
        <end position="86"/>
    </location>
</feature>
<dbReference type="Pfam" id="PF02467">
    <property type="entry name" value="Whib"/>
    <property type="match status" value="1"/>
</dbReference>
<dbReference type="GO" id="GO:0051539">
    <property type="term" value="F:4 iron, 4 sulfur cluster binding"/>
    <property type="evidence" value="ECO:0007669"/>
    <property type="project" value="UniProtKB-UniRule"/>
</dbReference>
<evidence type="ECO:0000259" key="13">
    <source>
        <dbReference type="PROSITE" id="PS51674"/>
    </source>
</evidence>
<dbReference type="RefSeq" id="WP_116180352.1">
    <property type="nucleotide sequence ID" value="NZ_CP144375.1"/>
</dbReference>
<dbReference type="GO" id="GO:0047134">
    <property type="term" value="F:protein-disulfide reductase [NAD(P)H] activity"/>
    <property type="evidence" value="ECO:0007669"/>
    <property type="project" value="TreeGrafter"/>
</dbReference>
<evidence type="ECO:0000256" key="5">
    <source>
        <dbReference type="ARBA" id="ARBA00022723"/>
    </source>
</evidence>
<dbReference type="GO" id="GO:0045892">
    <property type="term" value="P:negative regulation of DNA-templated transcription"/>
    <property type="evidence" value="ECO:0007669"/>
    <property type="project" value="TreeGrafter"/>
</dbReference>
<keyword evidence="8 12" id="KW-0805">Transcription regulation</keyword>
<dbReference type="PROSITE" id="PS51674">
    <property type="entry name" value="4FE4S_WBL"/>
    <property type="match status" value="1"/>
</dbReference>
<dbReference type="OrthoDB" id="4954884at2"/>
<dbReference type="EMBL" id="QUNO01000019">
    <property type="protein sequence ID" value="REH34902.1"/>
    <property type="molecule type" value="Genomic_DNA"/>
</dbReference>
<reference evidence="14 15" key="1">
    <citation type="submission" date="2018-08" db="EMBL/GenBank/DDBJ databases">
        <title>Genomic Encyclopedia of Archaeal and Bacterial Type Strains, Phase II (KMG-II): from individual species to whole genera.</title>
        <authorList>
            <person name="Goeker M."/>
        </authorList>
    </citation>
    <scope>NUCLEOTIDE SEQUENCE [LARGE SCALE GENOMIC DNA]</scope>
    <source>
        <strain evidence="14 15">DSM 45791</strain>
    </source>
</reference>
<name>A0A3E0H0K9_9PSEU</name>
<dbReference type="GO" id="GO:0045454">
    <property type="term" value="P:cell redox homeostasis"/>
    <property type="evidence" value="ECO:0007669"/>
    <property type="project" value="TreeGrafter"/>
</dbReference>
<keyword evidence="7 12" id="KW-0411">Iron-sulfur</keyword>
<feature type="binding site" evidence="12">
    <location>
        <position position="23"/>
    </location>
    <ligand>
        <name>[4Fe-4S] cluster</name>
        <dbReference type="ChEBI" id="CHEBI:49883"/>
    </ligand>
</feature>
<evidence type="ECO:0000256" key="6">
    <source>
        <dbReference type="ARBA" id="ARBA00023004"/>
    </source>
</evidence>
<feature type="binding site" evidence="12">
    <location>
        <position position="62"/>
    </location>
    <ligand>
        <name>[4Fe-4S] cluster</name>
        <dbReference type="ChEBI" id="CHEBI:49883"/>
    </ligand>
</feature>
<gene>
    <name evidence="12" type="primary">whiB</name>
    <name evidence="14" type="ORF">BCF44_119178</name>
</gene>
<comment type="PTM">
    <text evidence="12">The Fe-S cluster can be nitrosylated by nitric oxide (NO).</text>
</comment>
<keyword evidence="6 12" id="KW-0408">Iron</keyword>
<keyword evidence="15" id="KW-1185">Reference proteome</keyword>
<dbReference type="Proteomes" id="UP000256269">
    <property type="component" value="Unassembled WGS sequence"/>
</dbReference>
<dbReference type="HAMAP" id="MF_01479">
    <property type="entry name" value="WhiB"/>
    <property type="match status" value="1"/>
</dbReference>
<accession>A0A3E0H0K9</accession>
<proteinExistence type="inferred from homology"/>
<evidence type="ECO:0000313" key="14">
    <source>
        <dbReference type="EMBL" id="REH34902.1"/>
    </source>
</evidence>
<keyword evidence="3 12" id="KW-0004">4Fe-4S</keyword>
<comment type="PTM">
    <text evidence="12">Upon Fe-S cluster removal intramolecular disulfide bonds are formed.</text>
</comment>
<comment type="function">
    <text evidence="12">Acts as a transcriptional regulator. Probably redox-responsive. The apo- but not holo-form probably binds DNA.</text>
</comment>
<comment type="similarity">
    <text evidence="2 12">Belongs to the WhiB family.</text>
</comment>
<evidence type="ECO:0000256" key="3">
    <source>
        <dbReference type="ARBA" id="ARBA00022485"/>
    </source>
</evidence>
<evidence type="ECO:0000256" key="7">
    <source>
        <dbReference type="ARBA" id="ARBA00023014"/>
    </source>
</evidence>
<dbReference type="GO" id="GO:0003677">
    <property type="term" value="F:DNA binding"/>
    <property type="evidence" value="ECO:0007669"/>
    <property type="project" value="UniProtKB-UniRule"/>
</dbReference>
<keyword evidence="11 12" id="KW-0804">Transcription</keyword>
<evidence type="ECO:0000256" key="2">
    <source>
        <dbReference type="ARBA" id="ARBA00006597"/>
    </source>
</evidence>
<organism evidence="14 15">
    <name type="scientific">Kutzneria buriramensis</name>
    <dbReference type="NCBI Taxonomy" id="1045776"/>
    <lineage>
        <taxon>Bacteria</taxon>
        <taxon>Bacillati</taxon>
        <taxon>Actinomycetota</taxon>
        <taxon>Actinomycetes</taxon>
        <taxon>Pseudonocardiales</taxon>
        <taxon>Pseudonocardiaceae</taxon>
        <taxon>Kutzneria</taxon>
    </lineage>
</organism>
<evidence type="ECO:0000256" key="4">
    <source>
        <dbReference type="ARBA" id="ARBA00022490"/>
    </source>
</evidence>
<comment type="cofactor">
    <cofactor evidence="12">
        <name>[4Fe-4S] cluster</name>
        <dbReference type="ChEBI" id="CHEBI:49883"/>
    </cofactor>
    <text evidence="12">Binds 1 [4Fe-4S] cluster per subunit. Following nitrosylation of the [4Fe-4S] cluster binds 1 [4Fe-8(NO)] cluster per subunit.</text>
</comment>
<dbReference type="AlphaFoldDB" id="A0A3E0H0K9"/>
<keyword evidence="4 12" id="KW-0963">Cytoplasm</keyword>
<protein>
    <recommendedName>
        <fullName evidence="12">Transcriptional regulator WhiB</fullName>
    </recommendedName>
</protein>
<keyword evidence="9 12" id="KW-0238">DNA-binding</keyword>
<comment type="subcellular location">
    <subcellularLocation>
        <location evidence="1 12">Cytoplasm</location>
    </subcellularLocation>
</comment>
<evidence type="ECO:0000256" key="8">
    <source>
        <dbReference type="ARBA" id="ARBA00023015"/>
    </source>
</evidence>
<feature type="binding site" evidence="12">
    <location>
        <position position="56"/>
    </location>
    <ligand>
        <name>[4Fe-4S] cluster</name>
        <dbReference type="ChEBI" id="CHEBI:49883"/>
    </ligand>
</feature>
<feature type="binding site" evidence="12">
    <location>
        <position position="53"/>
    </location>
    <ligand>
        <name>[4Fe-4S] cluster</name>
        <dbReference type="ChEBI" id="CHEBI:49883"/>
    </ligand>
</feature>
<dbReference type="GO" id="GO:0035731">
    <property type="term" value="F:dinitrosyl-iron complex binding"/>
    <property type="evidence" value="ECO:0007669"/>
    <property type="project" value="UniProtKB-UniRule"/>
</dbReference>
<evidence type="ECO:0000256" key="9">
    <source>
        <dbReference type="ARBA" id="ARBA00023125"/>
    </source>
</evidence>
<evidence type="ECO:0000256" key="10">
    <source>
        <dbReference type="ARBA" id="ARBA00023157"/>
    </source>
</evidence>
<dbReference type="GO" id="GO:0046872">
    <property type="term" value="F:metal ion binding"/>
    <property type="evidence" value="ECO:0007669"/>
    <property type="project" value="UniProtKB-KW"/>
</dbReference>
<dbReference type="PANTHER" id="PTHR38839:SF5">
    <property type="entry name" value="TRANSCRIPTIONAL REGULATOR WHID"/>
    <property type="match status" value="1"/>
</dbReference>
<comment type="caution">
    <text evidence="14">The sequence shown here is derived from an EMBL/GenBank/DDBJ whole genome shotgun (WGS) entry which is preliminary data.</text>
</comment>
<dbReference type="PANTHER" id="PTHR38839">
    <property type="entry name" value="TRANSCRIPTIONAL REGULATOR WHID-RELATED"/>
    <property type="match status" value="1"/>
</dbReference>